<proteinExistence type="predicted"/>
<name>A0AAJ1IGA0_9SPIO</name>
<evidence type="ECO:0000313" key="2">
    <source>
        <dbReference type="Proteomes" id="UP001221217"/>
    </source>
</evidence>
<dbReference type="InterPro" id="IPR006127">
    <property type="entry name" value="ZnuA-like"/>
</dbReference>
<dbReference type="AlphaFoldDB" id="A0AAJ1IGA0"/>
<sequence length="261" mass="28859">MNTLKSKSKIIFLILILIAVYPLSADEKIEVLATNSWTAAYVKMATAGSADYTVEQLAPSSMEHPPEYELKPSDVKNVRDADLLVYAGYEVLMKTVFDSFRKPEDKMVKIMTSYAPTVLEQSVLAIAQKLGTVSLAEENISEYKREIAYSRQRLKDSGLFGKPVLVHFHQQPLVQALGFEILGVFGPQPLEVRQIAELGRTEPFLIIDNAHNPMAAPLVEITGANLVELINFPGFPLQNGDPAPDTLSGVVRFNAEKLLNN</sequence>
<dbReference type="Proteomes" id="UP001221217">
    <property type="component" value="Unassembled WGS sequence"/>
</dbReference>
<dbReference type="EMBL" id="JAQQAL010000017">
    <property type="protein sequence ID" value="MDC7226770.1"/>
    <property type="molecule type" value="Genomic_DNA"/>
</dbReference>
<gene>
    <name evidence="1" type="ORF">PQJ61_08390</name>
</gene>
<protein>
    <submittedName>
        <fullName evidence="1">Zinc ABC transporter substrate-binding protein</fullName>
    </submittedName>
</protein>
<dbReference type="GO" id="GO:0046872">
    <property type="term" value="F:metal ion binding"/>
    <property type="evidence" value="ECO:0007669"/>
    <property type="project" value="InterPro"/>
</dbReference>
<dbReference type="GO" id="GO:0030001">
    <property type="term" value="P:metal ion transport"/>
    <property type="evidence" value="ECO:0007669"/>
    <property type="project" value="InterPro"/>
</dbReference>
<dbReference type="Pfam" id="PF01297">
    <property type="entry name" value="ZnuA"/>
    <property type="match status" value="1"/>
</dbReference>
<reference evidence="1 2" key="1">
    <citation type="submission" date="2022-12" db="EMBL/GenBank/DDBJ databases">
        <title>Metagenome assembled genome from gulf of manar.</title>
        <authorList>
            <person name="Kohli P."/>
            <person name="Pk S."/>
            <person name="Venkata Ramana C."/>
            <person name="Sasikala C."/>
        </authorList>
    </citation>
    <scope>NUCLEOTIDE SEQUENCE [LARGE SCALE GENOMIC DNA]</scope>
    <source>
        <strain evidence="1">JB008</strain>
    </source>
</reference>
<comment type="caution">
    <text evidence="1">The sequence shown here is derived from an EMBL/GenBank/DDBJ whole genome shotgun (WGS) entry which is preliminary data.</text>
</comment>
<accession>A0AAJ1IGA0</accession>
<dbReference type="SUPFAM" id="SSF53807">
    <property type="entry name" value="Helical backbone' metal receptor"/>
    <property type="match status" value="1"/>
</dbReference>
<evidence type="ECO:0000313" key="1">
    <source>
        <dbReference type="EMBL" id="MDC7226770.1"/>
    </source>
</evidence>
<dbReference type="Gene3D" id="3.40.50.1980">
    <property type="entry name" value="Nitrogenase molybdenum iron protein domain"/>
    <property type="match status" value="1"/>
</dbReference>
<organism evidence="1 2">
    <name type="scientific">Candidatus Thalassospirochaeta sargassi</name>
    <dbReference type="NCBI Taxonomy" id="3119039"/>
    <lineage>
        <taxon>Bacteria</taxon>
        <taxon>Pseudomonadati</taxon>
        <taxon>Spirochaetota</taxon>
        <taxon>Spirochaetia</taxon>
        <taxon>Spirochaetales</taxon>
        <taxon>Spirochaetaceae</taxon>
        <taxon>Candidatus Thalassospirochaeta</taxon>
    </lineage>
</organism>